<accession>A0A8X6IUT9</accession>
<feature type="non-terminal residue" evidence="2">
    <location>
        <position position="1"/>
    </location>
</feature>
<reference evidence="2" key="1">
    <citation type="submission" date="2020-07" db="EMBL/GenBank/DDBJ databases">
        <title>Multicomponent nature underlies the extraordinary mechanical properties of spider dragline silk.</title>
        <authorList>
            <person name="Kono N."/>
            <person name="Nakamura H."/>
            <person name="Mori M."/>
            <person name="Yoshida Y."/>
            <person name="Ohtoshi R."/>
            <person name="Malay A.D."/>
            <person name="Moran D.A.P."/>
            <person name="Tomita M."/>
            <person name="Numata K."/>
            <person name="Arakawa K."/>
        </authorList>
    </citation>
    <scope>NUCLEOTIDE SEQUENCE</scope>
</reference>
<gene>
    <name evidence="2" type="ORF">TNCT_724591</name>
</gene>
<dbReference type="AlphaFoldDB" id="A0A8X6IUT9"/>
<sequence length="36" mass="4119">FASSPGSNHDGKRRRYKDHAQRSREGSPLSEFAQRC</sequence>
<organism evidence="2 3">
    <name type="scientific">Trichonephila clavata</name>
    <name type="common">Joro spider</name>
    <name type="synonym">Nephila clavata</name>
    <dbReference type="NCBI Taxonomy" id="2740835"/>
    <lineage>
        <taxon>Eukaryota</taxon>
        <taxon>Metazoa</taxon>
        <taxon>Ecdysozoa</taxon>
        <taxon>Arthropoda</taxon>
        <taxon>Chelicerata</taxon>
        <taxon>Arachnida</taxon>
        <taxon>Araneae</taxon>
        <taxon>Araneomorphae</taxon>
        <taxon>Entelegynae</taxon>
        <taxon>Araneoidea</taxon>
        <taxon>Nephilidae</taxon>
        <taxon>Trichonephila</taxon>
    </lineage>
</organism>
<protein>
    <submittedName>
        <fullName evidence="2">Uncharacterized protein</fullName>
    </submittedName>
</protein>
<name>A0A8X6IUT9_TRICU</name>
<evidence type="ECO:0000313" key="3">
    <source>
        <dbReference type="Proteomes" id="UP000887116"/>
    </source>
</evidence>
<dbReference type="EMBL" id="BMAO01006793">
    <property type="protein sequence ID" value="GFR11550.1"/>
    <property type="molecule type" value="Genomic_DNA"/>
</dbReference>
<evidence type="ECO:0000313" key="2">
    <source>
        <dbReference type="EMBL" id="GFR11550.1"/>
    </source>
</evidence>
<feature type="region of interest" description="Disordered" evidence="1">
    <location>
        <begin position="1"/>
        <end position="36"/>
    </location>
</feature>
<keyword evidence="3" id="KW-1185">Reference proteome</keyword>
<comment type="caution">
    <text evidence="2">The sequence shown here is derived from an EMBL/GenBank/DDBJ whole genome shotgun (WGS) entry which is preliminary data.</text>
</comment>
<dbReference type="Proteomes" id="UP000887116">
    <property type="component" value="Unassembled WGS sequence"/>
</dbReference>
<evidence type="ECO:0000256" key="1">
    <source>
        <dbReference type="SAM" id="MobiDB-lite"/>
    </source>
</evidence>
<proteinExistence type="predicted"/>